<dbReference type="AlphaFoldDB" id="A0A9F5MRX1"/>
<keyword evidence="2" id="KW-0472">Membrane</keyword>
<feature type="non-terminal residue" evidence="4">
    <location>
        <position position="309"/>
    </location>
</feature>
<feature type="region of interest" description="Disordered" evidence="1">
    <location>
        <begin position="62"/>
        <end position="208"/>
    </location>
</feature>
<dbReference type="GO" id="GO:0006892">
    <property type="term" value="P:post-Golgi vesicle-mediated transport"/>
    <property type="evidence" value="ECO:0007669"/>
    <property type="project" value="TreeGrafter"/>
</dbReference>
<evidence type="ECO:0000313" key="3">
    <source>
        <dbReference type="Proteomes" id="UP000695026"/>
    </source>
</evidence>
<dbReference type="PANTHER" id="PTHR12106:SF47">
    <property type="entry name" value="VPS10 DOMAIN-CONTAINING RECEPTOR SORCS3-LIKE"/>
    <property type="match status" value="1"/>
</dbReference>
<gene>
    <name evidence="4" type="primary">LOC112540470</name>
</gene>
<name>A0A9F5MRX1_PYTBI</name>
<dbReference type="InterPro" id="IPR050310">
    <property type="entry name" value="VPS10-sortilin"/>
</dbReference>
<dbReference type="Proteomes" id="UP000695026">
    <property type="component" value="Unplaced"/>
</dbReference>
<dbReference type="GeneID" id="112540470"/>
<evidence type="ECO:0000256" key="1">
    <source>
        <dbReference type="SAM" id="MobiDB-lite"/>
    </source>
</evidence>
<keyword evidence="3" id="KW-1185">Reference proteome</keyword>
<protein>
    <submittedName>
        <fullName evidence="4">VPS10 domain-containing receptor SorCS1-like</fullName>
    </submittedName>
</protein>
<dbReference type="KEGG" id="pbi:112540470"/>
<dbReference type="RefSeq" id="XP_025021546.1">
    <property type="nucleotide sequence ID" value="XM_025165778.1"/>
</dbReference>
<feature type="transmembrane region" description="Helical" evidence="2">
    <location>
        <begin position="12"/>
        <end position="32"/>
    </location>
</feature>
<feature type="compositionally biased region" description="Basic and acidic residues" evidence="1">
    <location>
        <begin position="195"/>
        <end position="208"/>
    </location>
</feature>
<accession>A0A9F5MRX1</accession>
<keyword evidence="2" id="KW-0812">Transmembrane</keyword>
<organism evidence="3 4">
    <name type="scientific">Python bivittatus</name>
    <name type="common">Burmese python</name>
    <name type="synonym">Python molurus bivittatus</name>
    <dbReference type="NCBI Taxonomy" id="176946"/>
    <lineage>
        <taxon>Eukaryota</taxon>
        <taxon>Metazoa</taxon>
        <taxon>Chordata</taxon>
        <taxon>Craniata</taxon>
        <taxon>Vertebrata</taxon>
        <taxon>Euteleostomi</taxon>
        <taxon>Lepidosauria</taxon>
        <taxon>Squamata</taxon>
        <taxon>Bifurcata</taxon>
        <taxon>Unidentata</taxon>
        <taxon>Episquamata</taxon>
        <taxon>Toxicofera</taxon>
        <taxon>Serpentes</taxon>
        <taxon>Henophidia</taxon>
        <taxon>Pythonidae</taxon>
        <taxon>Python</taxon>
    </lineage>
</organism>
<proteinExistence type="predicted"/>
<evidence type="ECO:0000313" key="4">
    <source>
        <dbReference type="RefSeq" id="XP_025021546.1"/>
    </source>
</evidence>
<feature type="compositionally biased region" description="Basic residues" evidence="1">
    <location>
        <begin position="174"/>
        <end position="192"/>
    </location>
</feature>
<feature type="compositionally biased region" description="Basic and acidic residues" evidence="1">
    <location>
        <begin position="71"/>
        <end position="84"/>
    </location>
</feature>
<dbReference type="PANTHER" id="PTHR12106">
    <property type="entry name" value="SORTILIN RELATED"/>
    <property type="match status" value="1"/>
</dbReference>
<feature type="compositionally biased region" description="Low complexity" evidence="1">
    <location>
        <begin position="86"/>
        <end position="98"/>
    </location>
</feature>
<sequence>MGKVTGWYQGWHFALLAARTWLLILTFGFIGADITCRSCRWQVQLQPQQPAQGLSMNFRTARGSDEAGEVPVDKRGEKPADRGQEAAAAGGPVLAAPAGEKRVGMGSKGRMGPSKVTGELPEFSPIRPRLSPPDVNRPARKKLASVPARFPAGSGGRRGANSEAGRVARSALLGRRRNNQNDRRRRPSRKPRGAPAERDAQLESRARAAPEQLLAKATRFRQEELKLTSTTFALTGDSAHNQAMVHWSGHNSSVILILTKLYDYNLGSITESSLWRSTDYGTTYEKMNDKVGLKTILSYLYVCPTNKRK</sequence>
<dbReference type="OMA" id="MNFRTAR"/>
<keyword evidence="2" id="KW-1133">Transmembrane helix</keyword>
<dbReference type="GO" id="GO:0005794">
    <property type="term" value="C:Golgi apparatus"/>
    <property type="evidence" value="ECO:0007669"/>
    <property type="project" value="TreeGrafter"/>
</dbReference>
<reference evidence="4" key="1">
    <citation type="submission" date="2025-08" db="UniProtKB">
        <authorList>
            <consortium name="RefSeq"/>
        </authorList>
    </citation>
    <scope>IDENTIFICATION</scope>
    <source>
        <tissue evidence="4">Liver</tissue>
    </source>
</reference>
<evidence type="ECO:0000256" key="2">
    <source>
        <dbReference type="SAM" id="Phobius"/>
    </source>
</evidence>
<dbReference type="OrthoDB" id="443634at2759"/>
<dbReference type="GO" id="GO:0016020">
    <property type="term" value="C:membrane"/>
    <property type="evidence" value="ECO:0007669"/>
    <property type="project" value="TreeGrafter"/>
</dbReference>